<evidence type="ECO:0000256" key="3">
    <source>
        <dbReference type="ARBA" id="ARBA00022692"/>
    </source>
</evidence>
<evidence type="ECO:0000256" key="5">
    <source>
        <dbReference type="ARBA" id="ARBA00023136"/>
    </source>
</evidence>
<proteinExistence type="predicted"/>
<organism evidence="7 8">
    <name type="scientific">Cesiribacter andamanensis AMV16</name>
    <dbReference type="NCBI Taxonomy" id="1279009"/>
    <lineage>
        <taxon>Bacteria</taxon>
        <taxon>Pseudomonadati</taxon>
        <taxon>Bacteroidota</taxon>
        <taxon>Cytophagia</taxon>
        <taxon>Cytophagales</taxon>
        <taxon>Cesiribacteraceae</taxon>
        <taxon>Cesiribacter</taxon>
    </lineage>
</organism>
<name>M7NN92_9BACT</name>
<evidence type="ECO:0000256" key="2">
    <source>
        <dbReference type="ARBA" id="ARBA00022475"/>
    </source>
</evidence>
<evidence type="ECO:0000256" key="4">
    <source>
        <dbReference type="ARBA" id="ARBA00022989"/>
    </source>
</evidence>
<evidence type="ECO:0000256" key="1">
    <source>
        <dbReference type="ARBA" id="ARBA00004651"/>
    </source>
</evidence>
<feature type="transmembrane region" description="Helical" evidence="6">
    <location>
        <begin position="117"/>
        <end position="137"/>
    </location>
</feature>
<comment type="subcellular location">
    <subcellularLocation>
        <location evidence="1">Cell membrane</location>
        <topology evidence="1">Multi-pass membrane protein</topology>
    </subcellularLocation>
</comment>
<dbReference type="eggNOG" id="COG2244">
    <property type="taxonomic scope" value="Bacteria"/>
</dbReference>
<accession>M7NN92</accession>
<protein>
    <submittedName>
        <fullName evidence="7">Uncharacterized protein</fullName>
    </submittedName>
</protein>
<dbReference type="PANTHER" id="PTHR30250">
    <property type="entry name" value="PST FAMILY PREDICTED COLANIC ACID TRANSPORTER"/>
    <property type="match status" value="1"/>
</dbReference>
<dbReference type="EMBL" id="AODQ01000032">
    <property type="protein sequence ID" value="EMR03200.1"/>
    <property type="molecule type" value="Genomic_DNA"/>
</dbReference>
<dbReference type="PANTHER" id="PTHR30250:SF11">
    <property type="entry name" value="O-ANTIGEN TRANSPORTER-RELATED"/>
    <property type="match status" value="1"/>
</dbReference>
<dbReference type="InterPro" id="IPR050833">
    <property type="entry name" value="Poly_Biosynth_Transport"/>
</dbReference>
<dbReference type="STRING" id="1279009.ADICEAN_01678"/>
<keyword evidence="8" id="KW-1185">Reference proteome</keyword>
<feature type="transmembrane region" description="Helical" evidence="6">
    <location>
        <begin position="59"/>
        <end position="79"/>
    </location>
</feature>
<feature type="transmembrane region" description="Helical" evidence="6">
    <location>
        <begin position="91"/>
        <end position="111"/>
    </location>
</feature>
<evidence type="ECO:0000313" key="7">
    <source>
        <dbReference type="EMBL" id="EMR03200.1"/>
    </source>
</evidence>
<evidence type="ECO:0000313" key="8">
    <source>
        <dbReference type="Proteomes" id="UP000011910"/>
    </source>
</evidence>
<keyword evidence="5 6" id="KW-0472">Membrane</keyword>
<dbReference type="GO" id="GO:0005886">
    <property type="term" value="C:plasma membrane"/>
    <property type="evidence" value="ECO:0007669"/>
    <property type="project" value="UniProtKB-SubCell"/>
</dbReference>
<keyword evidence="2" id="KW-1003">Cell membrane</keyword>
<sequence>MVVIIGLGKLIDGAAGVNGELLSMSAHYRVNLYLILLMAVMNVVLNWLFIPLWGIEGAALASCLSLLLFNLLKWAYIRVRLALDPFSSKSLILLLLTGLAFAAGWFMPQLSHLLLDILLRSLLITAIFAAGVLAFRVSEEASELYRKLLLVLQGRA</sequence>
<keyword evidence="4 6" id="KW-1133">Transmembrane helix</keyword>
<dbReference type="Proteomes" id="UP000011910">
    <property type="component" value="Unassembled WGS sequence"/>
</dbReference>
<evidence type="ECO:0000256" key="6">
    <source>
        <dbReference type="SAM" id="Phobius"/>
    </source>
</evidence>
<reference evidence="7 8" key="1">
    <citation type="journal article" date="2013" name="Genome Announc.">
        <title>Draft Genome Sequence of Cesiribacter andamanensis Strain AMV16T, Isolated from a Soil Sample from a Mud Volcano in the Andaman Islands, India.</title>
        <authorList>
            <person name="Shivaji S."/>
            <person name="Ara S."/>
            <person name="Begum Z."/>
            <person name="Srinivas T.N."/>
            <person name="Singh A."/>
            <person name="Kumar Pinnaka A."/>
        </authorList>
    </citation>
    <scope>NUCLEOTIDE SEQUENCE [LARGE SCALE GENOMIC DNA]</scope>
    <source>
        <strain evidence="7 8">AMV16</strain>
    </source>
</reference>
<gene>
    <name evidence="7" type="ORF">ADICEAN_01678</name>
</gene>
<keyword evidence="3 6" id="KW-0812">Transmembrane</keyword>
<comment type="caution">
    <text evidence="7">The sequence shown here is derived from an EMBL/GenBank/DDBJ whole genome shotgun (WGS) entry which is preliminary data.</text>
</comment>
<dbReference type="AlphaFoldDB" id="M7NN92"/>
<feature type="transmembrane region" description="Helical" evidence="6">
    <location>
        <begin position="32"/>
        <end position="53"/>
    </location>
</feature>